<gene>
    <name evidence="5" type="ordered locus">HNE_2450</name>
</gene>
<evidence type="ECO:0000313" key="6">
    <source>
        <dbReference type="Proteomes" id="UP000001959"/>
    </source>
</evidence>
<keyword evidence="2 4" id="KW-1133">Transmembrane helix</keyword>
<dbReference type="InterPro" id="IPR011701">
    <property type="entry name" value="MFS"/>
</dbReference>
<dbReference type="Gene3D" id="1.20.1250.20">
    <property type="entry name" value="MFS general substrate transporter like domains"/>
    <property type="match status" value="1"/>
</dbReference>
<reference evidence="5 6" key="1">
    <citation type="journal article" date="2006" name="J. Bacteriol.">
        <title>Comparative genomic evidence for a close relationship between the dimorphic prosthecate bacteria Hyphomonas neptunium and Caulobacter crescentus.</title>
        <authorList>
            <person name="Badger J.H."/>
            <person name="Hoover T.R."/>
            <person name="Brun Y.V."/>
            <person name="Weiner R.M."/>
            <person name="Laub M.T."/>
            <person name="Alexandre G."/>
            <person name="Mrazek J."/>
            <person name="Ren Q."/>
            <person name="Paulsen I.T."/>
            <person name="Nelson K.E."/>
            <person name="Khouri H.M."/>
            <person name="Radune D."/>
            <person name="Sosa J."/>
            <person name="Dodson R.J."/>
            <person name="Sullivan S.A."/>
            <person name="Rosovitz M.J."/>
            <person name="Madupu R."/>
            <person name="Brinkac L.M."/>
            <person name="Durkin A.S."/>
            <person name="Daugherty S.C."/>
            <person name="Kothari S.P."/>
            <person name="Giglio M.G."/>
            <person name="Zhou L."/>
            <person name="Haft D.H."/>
            <person name="Selengut J.D."/>
            <person name="Davidsen T.M."/>
            <person name="Yang Q."/>
            <person name="Zafar N."/>
            <person name="Ward N.L."/>
        </authorList>
    </citation>
    <scope>NUCLEOTIDE SEQUENCE [LARGE SCALE GENOMIC DNA]</scope>
    <source>
        <strain evidence="5 6">ATCC 15444</strain>
    </source>
</reference>
<evidence type="ECO:0000256" key="1">
    <source>
        <dbReference type="ARBA" id="ARBA00022692"/>
    </source>
</evidence>
<feature type="transmembrane region" description="Helical" evidence="4">
    <location>
        <begin position="12"/>
        <end position="34"/>
    </location>
</feature>
<evidence type="ECO:0000256" key="2">
    <source>
        <dbReference type="ARBA" id="ARBA00022989"/>
    </source>
</evidence>
<accession>Q0BZE8</accession>
<dbReference type="AlphaFoldDB" id="Q0BZE8"/>
<evidence type="ECO:0000313" key="5">
    <source>
        <dbReference type="EMBL" id="ABI76310.1"/>
    </source>
</evidence>
<sequence>MRAPASFKRTLSFYYLYVFCYDFIFGYAIFPAFFQLKGSSPEMVGAILAFWAACIIAFEIPSGLLADIFDRKALLIAAPLLKGACFVVWVLADGQIWMYFLGMALWSMASALRSGTKEALLFEHVTAHGRAPDYTSILGKERAFQEAATLSGAAAGGLIAAQNLELAFWLSLVPLSLCALSALPLSDLRKERRITQDTSFTRAPELIKTTWSEYMSKPEIRRVTLYVALCVTFLSTLEDFNQLFLLAIEMPVWSIGIAIAGMGLARLMLAYYASWFEHFPAFIWIGPLFCGGALFLSGFLSFAYSLLAMASAYILTAPLMVLTMSRFQKAFDGEGRATATSVLSVSMEALSLVFNIAIAILFSQLNVLKTYQICGAYLVVFALWEMARRPYRNAPI</sequence>
<dbReference type="GO" id="GO:0022857">
    <property type="term" value="F:transmembrane transporter activity"/>
    <property type="evidence" value="ECO:0007669"/>
    <property type="project" value="InterPro"/>
</dbReference>
<evidence type="ECO:0000256" key="4">
    <source>
        <dbReference type="SAM" id="Phobius"/>
    </source>
</evidence>
<dbReference type="HOGENOM" id="CLU_046685_0_0_5"/>
<organism evidence="5 6">
    <name type="scientific">Hyphomonas neptunium (strain ATCC 15444)</name>
    <dbReference type="NCBI Taxonomy" id="228405"/>
    <lineage>
        <taxon>Bacteria</taxon>
        <taxon>Pseudomonadati</taxon>
        <taxon>Pseudomonadota</taxon>
        <taxon>Alphaproteobacteria</taxon>
        <taxon>Hyphomonadales</taxon>
        <taxon>Hyphomonadaceae</taxon>
        <taxon>Hyphomonas</taxon>
    </lineage>
</organism>
<feature type="transmembrane region" description="Helical" evidence="4">
    <location>
        <begin position="250"/>
        <end position="269"/>
    </location>
</feature>
<evidence type="ECO:0000256" key="3">
    <source>
        <dbReference type="ARBA" id="ARBA00023136"/>
    </source>
</evidence>
<dbReference type="InterPro" id="IPR053160">
    <property type="entry name" value="MFS_DHA3_Transporter"/>
</dbReference>
<dbReference type="KEGG" id="hne:HNE_2450"/>
<dbReference type="PANTHER" id="PTHR23530">
    <property type="entry name" value="TRANSPORT PROTEIN-RELATED"/>
    <property type="match status" value="1"/>
</dbReference>
<proteinExistence type="predicted"/>
<dbReference type="SUPFAM" id="SSF103473">
    <property type="entry name" value="MFS general substrate transporter"/>
    <property type="match status" value="1"/>
</dbReference>
<keyword evidence="6" id="KW-1185">Reference proteome</keyword>
<feature type="transmembrane region" description="Helical" evidence="4">
    <location>
        <begin position="306"/>
        <end position="325"/>
    </location>
</feature>
<dbReference type="PANTHER" id="PTHR23530:SF1">
    <property type="entry name" value="PERMEASE, MAJOR FACILITATOR SUPERFAMILY-RELATED"/>
    <property type="match status" value="1"/>
</dbReference>
<dbReference type="EMBL" id="CP000158">
    <property type="protein sequence ID" value="ABI76310.1"/>
    <property type="molecule type" value="Genomic_DNA"/>
</dbReference>
<dbReference type="InterPro" id="IPR036259">
    <property type="entry name" value="MFS_trans_sf"/>
</dbReference>
<dbReference type="Proteomes" id="UP000001959">
    <property type="component" value="Chromosome"/>
</dbReference>
<protein>
    <submittedName>
        <fullName evidence="5">Major facilitator family transporter</fullName>
    </submittedName>
</protein>
<dbReference type="Pfam" id="PF07690">
    <property type="entry name" value="MFS_1"/>
    <property type="match status" value="1"/>
</dbReference>
<feature type="transmembrane region" description="Helical" evidence="4">
    <location>
        <begin position="73"/>
        <end position="90"/>
    </location>
</feature>
<name>Q0BZE8_HYPNA</name>
<feature type="transmembrane region" description="Helical" evidence="4">
    <location>
        <begin position="166"/>
        <end position="185"/>
    </location>
</feature>
<feature type="transmembrane region" description="Helical" evidence="4">
    <location>
        <begin position="46"/>
        <end position="66"/>
    </location>
</feature>
<dbReference type="STRING" id="228405.HNE_2450"/>
<dbReference type="eggNOG" id="COG2814">
    <property type="taxonomic scope" value="Bacteria"/>
</dbReference>
<feature type="transmembrane region" description="Helical" evidence="4">
    <location>
        <begin position="337"/>
        <end position="362"/>
    </location>
</feature>
<feature type="transmembrane region" description="Helical" evidence="4">
    <location>
        <begin position="281"/>
        <end position="300"/>
    </location>
</feature>
<dbReference type="RefSeq" id="WP_011647443.1">
    <property type="nucleotide sequence ID" value="NC_008358.1"/>
</dbReference>
<keyword evidence="1 4" id="KW-0812">Transmembrane</keyword>
<keyword evidence="3 4" id="KW-0472">Membrane</keyword>